<comment type="caution">
    <text evidence="4">Lacks conserved residue(s) required for the propagation of feature annotation.</text>
</comment>
<evidence type="ECO:0000256" key="2">
    <source>
        <dbReference type="ARBA" id="ARBA00022963"/>
    </source>
</evidence>
<gene>
    <name evidence="6" type="ORF">BJ875DRAFT_495135</name>
</gene>
<keyword evidence="7" id="KW-1185">Reference proteome</keyword>
<dbReference type="AlphaFoldDB" id="A0A9P8C6I7"/>
<sequence>MVRILSLDGGGVRGLSELLILESILEKVRDIEELKEVPLPCEYFDLIGGTSTGGIIAIMLGRLRMPVHECIEAYKSLSALAFTPKSGWLFPVQPKGQYSTETLEKALKLVIAQQCEKNECQDQSCPHENHLYRMKGGCKTVVLAVKKDDLSGPPTLFKTYSTNPQMAQCKIWEIARATSAATTFFESMACGRDGVEFVDAGFGYNNPCRILLDEAKTLFPKCKPDKFTMLSIGSGLKANIDLGDSRTSILLALKDMASDSGRVAAEMYRELSIDRYHRFNVSGGLENINLADWAKIHSISSHTHRYMDEPEQQQRSEACARALVSDKYTGRRAEAKMWQFGWNKFASHTLRGSAKRSTPTKKARYTLTLVRRLTERQMIP</sequence>
<keyword evidence="3 4" id="KW-0443">Lipid metabolism</keyword>
<reference evidence="6" key="1">
    <citation type="journal article" date="2021" name="IMA Fungus">
        <title>Genomic characterization of three marine fungi, including Emericellopsis atlantica sp. nov. with signatures of a generalist lifestyle and marine biomass degradation.</title>
        <authorList>
            <person name="Hagestad O.C."/>
            <person name="Hou L."/>
            <person name="Andersen J.H."/>
            <person name="Hansen E.H."/>
            <person name="Altermark B."/>
            <person name="Li C."/>
            <person name="Kuhnert E."/>
            <person name="Cox R.J."/>
            <person name="Crous P.W."/>
            <person name="Spatafora J.W."/>
            <person name="Lail K."/>
            <person name="Amirebrahimi M."/>
            <person name="Lipzen A."/>
            <person name="Pangilinan J."/>
            <person name="Andreopoulos W."/>
            <person name="Hayes R.D."/>
            <person name="Ng V."/>
            <person name="Grigoriev I.V."/>
            <person name="Jackson S.A."/>
            <person name="Sutton T.D.S."/>
            <person name="Dobson A.D.W."/>
            <person name="Rama T."/>
        </authorList>
    </citation>
    <scope>NUCLEOTIDE SEQUENCE</scope>
    <source>
        <strain evidence="6">TRa018bII</strain>
    </source>
</reference>
<evidence type="ECO:0000259" key="5">
    <source>
        <dbReference type="PROSITE" id="PS51635"/>
    </source>
</evidence>
<evidence type="ECO:0000313" key="6">
    <source>
        <dbReference type="EMBL" id="KAG9235287.1"/>
    </source>
</evidence>
<dbReference type="InterPro" id="IPR002641">
    <property type="entry name" value="PNPLA_dom"/>
</dbReference>
<feature type="short sequence motif" description="GXSXG" evidence="4">
    <location>
        <begin position="49"/>
        <end position="53"/>
    </location>
</feature>
<comment type="caution">
    <text evidence="6">The sequence shown here is derived from an EMBL/GenBank/DDBJ whole genome shotgun (WGS) entry which is preliminary data.</text>
</comment>
<evidence type="ECO:0000256" key="1">
    <source>
        <dbReference type="ARBA" id="ARBA00022801"/>
    </source>
</evidence>
<feature type="active site" description="Proton acceptor" evidence="4">
    <location>
        <position position="199"/>
    </location>
</feature>
<evidence type="ECO:0000313" key="7">
    <source>
        <dbReference type="Proteomes" id="UP000824998"/>
    </source>
</evidence>
<feature type="active site" description="Nucleophile" evidence="4">
    <location>
        <position position="51"/>
    </location>
</feature>
<dbReference type="GO" id="GO:0016020">
    <property type="term" value="C:membrane"/>
    <property type="evidence" value="ECO:0007669"/>
    <property type="project" value="TreeGrafter"/>
</dbReference>
<keyword evidence="1 4" id="KW-0378">Hydrolase</keyword>
<dbReference type="OrthoDB" id="1658288at2759"/>
<evidence type="ECO:0000256" key="4">
    <source>
        <dbReference type="PROSITE-ProRule" id="PRU01161"/>
    </source>
</evidence>
<dbReference type="PANTHER" id="PTHR24185">
    <property type="entry name" value="CALCIUM-INDEPENDENT PHOSPHOLIPASE A2-GAMMA"/>
    <property type="match status" value="1"/>
</dbReference>
<name>A0A9P8C6I7_9HELO</name>
<keyword evidence="2 4" id="KW-0442">Lipid degradation</keyword>
<organism evidence="6 7">
    <name type="scientific">Amylocarpus encephaloides</name>
    <dbReference type="NCBI Taxonomy" id="45428"/>
    <lineage>
        <taxon>Eukaryota</taxon>
        <taxon>Fungi</taxon>
        <taxon>Dikarya</taxon>
        <taxon>Ascomycota</taxon>
        <taxon>Pezizomycotina</taxon>
        <taxon>Leotiomycetes</taxon>
        <taxon>Helotiales</taxon>
        <taxon>Helotiales incertae sedis</taxon>
        <taxon>Amylocarpus</taxon>
    </lineage>
</organism>
<accession>A0A9P8C6I7</accession>
<keyword evidence="6" id="KW-0808">Transferase</keyword>
<evidence type="ECO:0000256" key="3">
    <source>
        <dbReference type="ARBA" id="ARBA00023098"/>
    </source>
</evidence>
<feature type="domain" description="PNPLA" evidence="5">
    <location>
        <begin position="5"/>
        <end position="212"/>
    </location>
</feature>
<dbReference type="Proteomes" id="UP000824998">
    <property type="component" value="Unassembled WGS sequence"/>
</dbReference>
<dbReference type="GO" id="GO:0046486">
    <property type="term" value="P:glycerolipid metabolic process"/>
    <property type="evidence" value="ECO:0007669"/>
    <property type="project" value="UniProtKB-ARBA"/>
</dbReference>
<dbReference type="PANTHER" id="PTHR24185:SF1">
    <property type="entry name" value="CALCIUM-INDEPENDENT PHOSPHOLIPASE A2-GAMMA"/>
    <property type="match status" value="1"/>
</dbReference>
<dbReference type="CDD" id="cd07216">
    <property type="entry name" value="Pat17_PNPLA8_PNPLA9_like3"/>
    <property type="match status" value="1"/>
</dbReference>
<dbReference type="Pfam" id="PF01734">
    <property type="entry name" value="Patatin"/>
    <property type="match status" value="1"/>
</dbReference>
<dbReference type="GO" id="GO:0047499">
    <property type="term" value="F:calcium-independent phospholipase A2 activity"/>
    <property type="evidence" value="ECO:0007669"/>
    <property type="project" value="TreeGrafter"/>
</dbReference>
<dbReference type="GO" id="GO:0016740">
    <property type="term" value="F:transferase activity"/>
    <property type="evidence" value="ECO:0007669"/>
    <property type="project" value="UniProtKB-KW"/>
</dbReference>
<proteinExistence type="predicted"/>
<dbReference type="InterPro" id="IPR016035">
    <property type="entry name" value="Acyl_Trfase/lysoPLipase"/>
</dbReference>
<dbReference type="GO" id="GO:0019369">
    <property type="term" value="P:arachidonate metabolic process"/>
    <property type="evidence" value="ECO:0007669"/>
    <property type="project" value="TreeGrafter"/>
</dbReference>
<dbReference type="SUPFAM" id="SSF52151">
    <property type="entry name" value="FabD/lysophospholipase-like"/>
    <property type="match status" value="1"/>
</dbReference>
<dbReference type="Gene3D" id="3.40.1090.10">
    <property type="entry name" value="Cytosolic phospholipase A2 catalytic domain"/>
    <property type="match status" value="1"/>
</dbReference>
<dbReference type="EMBL" id="MU251436">
    <property type="protein sequence ID" value="KAG9235287.1"/>
    <property type="molecule type" value="Genomic_DNA"/>
</dbReference>
<protein>
    <submittedName>
        <fullName evidence="6">Acyl transferase/acyl hydrolase/lysophospholipase</fullName>
    </submittedName>
</protein>
<feature type="short sequence motif" description="GXGXXG" evidence="4">
    <location>
        <begin position="9"/>
        <end position="14"/>
    </location>
</feature>
<dbReference type="PROSITE" id="PS51635">
    <property type="entry name" value="PNPLA"/>
    <property type="match status" value="1"/>
</dbReference>
<dbReference type="GO" id="GO:0016042">
    <property type="term" value="P:lipid catabolic process"/>
    <property type="evidence" value="ECO:0007669"/>
    <property type="project" value="UniProtKB-UniRule"/>
</dbReference>